<proteinExistence type="predicted"/>
<keyword evidence="1" id="KW-0732">Signal</keyword>
<evidence type="ECO:0000313" key="2">
    <source>
        <dbReference type="EMBL" id="KAK0370213.1"/>
    </source>
</evidence>
<accession>A0ABQ9PDY7</accession>
<name>A0ABQ9PDY7_9PEZI</name>
<sequence>MWFNAGGSWGASLSSLFLLFTLILNVAAQTFGITLDKAARDDAQRFVYSAKLTFEQDTGTLFSDGQLYGRTVFSLGDASNSWPMNKSLCRGNRPTTST</sequence>
<gene>
    <name evidence="2" type="ORF">CLIM01_12436</name>
</gene>
<dbReference type="Proteomes" id="UP001169217">
    <property type="component" value="Unassembled WGS sequence"/>
</dbReference>
<keyword evidence="3" id="KW-1185">Reference proteome</keyword>
<feature type="chain" id="PRO_5046934331" evidence="1">
    <location>
        <begin position="29"/>
        <end position="98"/>
    </location>
</feature>
<organism evidence="2 3">
    <name type="scientific">Colletotrichum limetticola</name>
    <dbReference type="NCBI Taxonomy" id="1209924"/>
    <lineage>
        <taxon>Eukaryota</taxon>
        <taxon>Fungi</taxon>
        <taxon>Dikarya</taxon>
        <taxon>Ascomycota</taxon>
        <taxon>Pezizomycotina</taxon>
        <taxon>Sordariomycetes</taxon>
        <taxon>Hypocreomycetidae</taxon>
        <taxon>Glomerellales</taxon>
        <taxon>Glomerellaceae</taxon>
        <taxon>Colletotrichum</taxon>
        <taxon>Colletotrichum acutatum species complex</taxon>
    </lineage>
</organism>
<feature type="signal peptide" evidence="1">
    <location>
        <begin position="1"/>
        <end position="28"/>
    </location>
</feature>
<dbReference type="EMBL" id="JARUPT010000562">
    <property type="protein sequence ID" value="KAK0370213.1"/>
    <property type="molecule type" value="Genomic_DNA"/>
</dbReference>
<reference evidence="2" key="1">
    <citation type="submission" date="2023-04" db="EMBL/GenBank/DDBJ databases">
        <title>Colletotrichum limetticola genome sequence.</title>
        <authorList>
            <person name="Baroncelli R."/>
        </authorList>
    </citation>
    <scope>NUCLEOTIDE SEQUENCE</scope>
    <source>
        <strain evidence="2">KLA-Anderson</strain>
    </source>
</reference>
<evidence type="ECO:0000256" key="1">
    <source>
        <dbReference type="SAM" id="SignalP"/>
    </source>
</evidence>
<comment type="caution">
    <text evidence="2">The sequence shown here is derived from an EMBL/GenBank/DDBJ whole genome shotgun (WGS) entry which is preliminary data.</text>
</comment>
<evidence type="ECO:0000313" key="3">
    <source>
        <dbReference type="Proteomes" id="UP001169217"/>
    </source>
</evidence>
<protein>
    <submittedName>
        <fullName evidence="2">Uncharacterized protein</fullName>
    </submittedName>
</protein>